<dbReference type="InterPro" id="IPR000086">
    <property type="entry name" value="NUDIX_hydrolase_dom"/>
</dbReference>
<accession>A0ABW5L4U4</accession>
<comment type="caution">
    <text evidence="3">The sequence shown here is derived from an EMBL/GenBank/DDBJ whole genome shotgun (WGS) entry which is preliminary data.</text>
</comment>
<dbReference type="PANTHER" id="PTHR43736:SF1">
    <property type="entry name" value="DIHYDRONEOPTERIN TRIPHOSPHATE DIPHOSPHATASE"/>
    <property type="match status" value="1"/>
</dbReference>
<dbReference type="InterPro" id="IPR015797">
    <property type="entry name" value="NUDIX_hydrolase-like_dom_sf"/>
</dbReference>
<dbReference type="PROSITE" id="PS00018">
    <property type="entry name" value="EF_HAND_1"/>
    <property type="match status" value="1"/>
</dbReference>
<dbReference type="Pfam" id="PF00293">
    <property type="entry name" value="NUDIX"/>
    <property type="match status" value="1"/>
</dbReference>
<dbReference type="Gene3D" id="3.90.79.10">
    <property type="entry name" value="Nucleoside Triphosphate Pyrophosphohydrolase"/>
    <property type="match status" value="1"/>
</dbReference>
<sequence length="153" mass="17852">MYLFNVRVYGILIDADDRVLVSDERTQSVAFTKFPGGGLEYGEGLLDALKREFMEECDLEIEIIQHLYTTDFYEKSSFNNSQIISIYYLVKALDTLNVPLKDKVMDFNSDDVLEKEEVFRLVDCDKLLSEHLTFKTDQVAWETYKNTSNFRKS</sequence>
<evidence type="ECO:0000313" key="3">
    <source>
        <dbReference type="EMBL" id="MFD2554922.1"/>
    </source>
</evidence>
<evidence type="ECO:0000313" key="4">
    <source>
        <dbReference type="Proteomes" id="UP001597440"/>
    </source>
</evidence>
<organism evidence="3 4">
    <name type="scientific">Sphingobacterium tabacisoli</name>
    <dbReference type="NCBI Taxonomy" id="2044855"/>
    <lineage>
        <taxon>Bacteria</taxon>
        <taxon>Pseudomonadati</taxon>
        <taxon>Bacteroidota</taxon>
        <taxon>Sphingobacteriia</taxon>
        <taxon>Sphingobacteriales</taxon>
        <taxon>Sphingobacteriaceae</taxon>
        <taxon>Sphingobacterium</taxon>
    </lineage>
</organism>
<dbReference type="PANTHER" id="PTHR43736">
    <property type="entry name" value="ADP-RIBOSE PYROPHOSPHATASE"/>
    <property type="match status" value="1"/>
</dbReference>
<dbReference type="PROSITE" id="PS51462">
    <property type="entry name" value="NUDIX"/>
    <property type="match status" value="1"/>
</dbReference>
<gene>
    <name evidence="3" type="ORF">ACFSQW_11005</name>
</gene>
<dbReference type="InterPro" id="IPR018247">
    <property type="entry name" value="EF_Hand_1_Ca_BS"/>
</dbReference>
<name>A0ABW5L4U4_9SPHI</name>
<reference evidence="4" key="1">
    <citation type="journal article" date="2019" name="Int. J. Syst. Evol. Microbiol.">
        <title>The Global Catalogue of Microorganisms (GCM) 10K type strain sequencing project: providing services to taxonomists for standard genome sequencing and annotation.</title>
        <authorList>
            <consortium name="The Broad Institute Genomics Platform"/>
            <consortium name="The Broad Institute Genome Sequencing Center for Infectious Disease"/>
            <person name="Wu L."/>
            <person name="Ma J."/>
        </authorList>
    </citation>
    <scope>NUCLEOTIDE SEQUENCE [LARGE SCALE GENOMIC DNA]</scope>
    <source>
        <strain evidence="4">KCTC 52298</strain>
    </source>
</reference>
<dbReference type="RefSeq" id="WP_210353306.1">
    <property type="nucleotide sequence ID" value="NZ_JAEQMU010000001.1"/>
</dbReference>
<evidence type="ECO:0000256" key="1">
    <source>
        <dbReference type="ARBA" id="ARBA00022801"/>
    </source>
</evidence>
<keyword evidence="1 3" id="KW-0378">Hydrolase</keyword>
<dbReference type="GO" id="GO:0016787">
    <property type="term" value="F:hydrolase activity"/>
    <property type="evidence" value="ECO:0007669"/>
    <property type="project" value="UniProtKB-KW"/>
</dbReference>
<protein>
    <submittedName>
        <fullName evidence="3">NUDIX hydrolase</fullName>
    </submittedName>
</protein>
<feature type="domain" description="Nudix hydrolase" evidence="2">
    <location>
        <begin position="4"/>
        <end position="145"/>
    </location>
</feature>
<dbReference type="SUPFAM" id="SSF55811">
    <property type="entry name" value="Nudix"/>
    <property type="match status" value="1"/>
</dbReference>
<dbReference type="Proteomes" id="UP001597440">
    <property type="component" value="Unassembled WGS sequence"/>
</dbReference>
<dbReference type="EMBL" id="JBHULD010000014">
    <property type="protein sequence ID" value="MFD2554922.1"/>
    <property type="molecule type" value="Genomic_DNA"/>
</dbReference>
<keyword evidence="4" id="KW-1185">Reference proteome</keyword>
<dbReference type="PROSITE" id="PS00893">
    <property type="entry name" value="NUDIX_BOX"/>
    <property type="match status" value="1"/>
</dbReference>
<dbReference type="InterPro" id="IPR020084">
    <property type="entry name" value="NUDIX_hydrolase_CS"/>
</dbReference>
<proteinExistence type="predicted"/>
<evidence type="ECO:0000259" key="2">
    <source>
        <dbReference type="PROSITE" id="PS51462"/>
    </source>
</evidence>